<evidence type="ECO:0000313" key="4">
    <source>
        <dbReference type="Proteomes" id="UP000765509"/>
    </source>
</evidence>
<dbReference type="OrthoDB" id="3251181at2759"/>
<comment type="caution">
    <text evidence="3">The sequence shown here is derived from an EMBL/GenBank/DDBJ whole genome shotgun (WGS) entry which is preliminary data.</text>
</comment>
<sequence>MNGESVARPEIVMNKLLDLINHQKSKNMSFPSKESNHSKIASLLSNASSYPYKIMYVCQNGKYNPKNTTHKEIDFWVEHPELRPPSNQNKKKYNKQEHEAETHQTRMSALLTRRLKTSRKTNSIVVDCGATHHMLNNKELFSDFVDTKSFNITTSNSTSNIIATGQGRENITANNTTLTLHNCVYVPDLSQNLVSLL</sequence>
<feature type="region of interest" description="Disordered" evidence="1">
    <location>
        <begin position="81"/>
        <end position="105"/>
    </location>
</feature>
<reference evidence="3" key="1">
    <citation type="submission" date="2021-03" db="EMBL/GenBank/DDBJ databases">
        <title>Draft genome sequence of rust myrtle Austropuccinia psidii MF-1, a brazilian biotype.</title>
        <authorList>
            <person name="Quecine M.C."/>
            <person name="Pachon D.M.R."/>
            <person name="Bonatelli M.L."/>
            <person name="Correr F.H."/>
            <person name="Franceschini L.M."/>
            <person name="Leite T.F."/>
            <person name="Margarido G.R.A."/>
            <person name="Almeida C.A."/>
            <person name="Ferrarezi J.A."/>
            <person name="Labate C.A."/>
        </authorList>
    </citation>
    <scope>NUCLEOTIDE SEQUENCE</scope>
    <source>
        <strain evidence="3">MF-1</strain>
    </source>
</reference>
<protein>
    <recommendedName>
        <fullName evidence="2">Retrovirus-related Pol polyprotein from transposon TNT 1-94-like beta-barrel domain-containing protein</fullName>
    </recommendedName>
</protein>
<keyword evidence="4" id="KW-1185">Reference proteome</keyword>
<gene>
    <name evidence="3" type="ORF">O181_046447</name>
</gene>
<evidence type="ECO:0000313" key="3">
    <source>
        <dbReference type="EMBL" id="MBW0506732.1"/>
    </source>
</evidence>
<feature type="domain" description="Retrovirus-related Pol polyprotein from transposon TNT 1-94-like beta-barrel" evidence="2">
    <location>
        <begin position="125"/>
        <end position="196"/>
    </location>
</feature>
<dbReference type="InterPro" id="IPR054722">
    <property type="entry name" value="PolX-like_BBD"/>
</dbReference>
<dbReference type="AlphaFoldDB" id="A0A9Q3DVV3"/>
<proteinExistence type="predicted"/>
<dbReference type="Proteomes" id="UP000765509">
    <property type="component" value="Unassembled WGS sequence"/>
</dbReference>
<accession>A0A9Q3DVV3</accession>
<organism evidence="3 4">
    <name type="scientific">Austropuccinia psidii MF-1</name>
    <dbReference type="NCBI Taxonomy" id="1389203"/>
    <lineage>
        <taxon>Eukaryota</taxon>
        <taxon>Fungi</taxon>
        <taxon>Dikarya</taxon>
        <taxon>Basidiomycota</taxon>
        <taxon>Pucciniomycotina</taxon>
        <taxon>Pucciniomycetes</taxon>
        <taxon>Pucciniales</taxon>
        <taxon>Sphaerophragmiaceae</taxon>
        <taxon>Austropuccinia</taxon>
    </lineage>
</organism>
<dbReference type="Pfam" id="PF22936">
    <property type="entry name" value="Pol_BBD"/>
    <property type="match status" value="1"/>
</dbReference>
<name>A0A9Q3DVV3_9BASI</name>
<evidence type="ECO:0000256" key="1">
    <source>
        <dbReference type="SAM" id="MobiDB-lite"/>
    </source>
</evidence>
<evidence type="ECO:0000259" key="2">
    <source>
        <dbReference type="Pfam" id="PF22936"/>
    </source>
</evidence>
<dbReference type="EMBL" id="AVOT02019257">
    <property type="protein sequence ID" value="MBW0506732.1"/>
    <property type="molecule type" value="Genomic_DNA"/>
</dbReference>
<feature type="compositionally biased region" description="Basic and acidic residues" evidence="1">
    <location>
        <begin position="94"/>
        <end position="104"/>
    </location>
</feature>